<keyword evidence="1" id="KW-0812">Transmembrane</keyword>
<evidence type="ECO:0000313" key="2">
    <source>
        <dbReference type="EMBL" id="KAK7850690.1"/>
    </source>
</evidence>
<proteinExistence type="predicted"/>
<feature type="transmembrane region" description="Helical" evidence="1">
    <location>
        <begin position="12"/>
        <end position="31"/>
    </location>
</feature>
<dbReference type="InterPro" id="IPR032675">
    <property type="entry name" value="LRR_dom_sf"/>
</dbReference>
<accession>A0AAW0LHM0</accession>
<reference evidence="2 3" key="1">
    <citation type="journal article" date="2018" name="Sci. Data">
        <title>The draft genome sequence of cork oak.</title>
        <authorList>
            <person name="Ramos A.M."/>
            <person name="Usie A."/>
            <person name="Barbosa P."/>
            <person name="Barros P.M."/>
            <person name="Capote T."/>
            <person name="Chaves I."/>
            <person name="Simoes F."/>
            <person name="Abreu I."/>
            <person name="Carrasquinho I."/>
            <person name="Faro C."/>
            <person name="Guimaraes J.B."/>
            <person name="Mendonca D."/>
            <person name="Nobrega F."/>
            <person name="Rodrigues L."/>
            <person name="Saibo N.J.M."/>
            <person name="Varela M.C."/>
            <person name="Egas C."/>
            <person name="Matos J."/>
            <person name="Miguel C.M."/>
            <person name="Oliveira M.M."/>
            <person name="Ricardo C.P."/>
            <person name="Goncalves S."/>
        </authorList>
    </citation>
    <scope>NUCLEOTIDE SEQUENCE [LARGE SCALE GENOMIC DNA]</scope>
    <source>
        <strain evidence="3">cv. HL8</strain>
    </source>
</reference>
<dbReference type="Proteomes" id="UP000237347">
    <property type="component" value="Unassembled WGS sequence"/>
</dbReference>
<gene>
    <name evidence="2" type="ORF">CFP56_044038</name>
</gene>
<evidence type="ECO:0000256" key="1">
    <source>
        <dbReference type="SAM" id="Phobius"/>
    </source>
</evidence>
<evidence type="ECO:0000313" key="3">
    <source>
        <dbReference type="Proteomes" id="UP000237347"/>
    </source>
</evidence>
<organism evidence="2 3">
    <name type="scientific">Quercus suber</name>
    <name type="common">Cork oak</name>
    <dbReference type="NCBI Taxonomy" id="58331"/>
    <lineage>
        <taxon>Eukaryota</taxon>
        <taxon>Viridiplantae</taxon>
        <taxon>Streptophyta</taxon>
        <taxon>Embryophyta</taxon>
        <taxon>Tracheophyta</taxon>
        <taxon>Spermatophyta</taxon>
        <taxon>Magnoliopsida</taxon>
        <taxon>eudicotyledons</taxon>
        <taxon>Gunneridae</taxon>
        <taxon>Pentapetalae</taxon>
        <taxon>rosids</taxon>
        <taxon>fabids</taxon>
        <taxon>Fagales</taxon>
        <taxon>Fagaceae</taxon>
        <taxon>Quercus</taxon>
    </lineage>
</organism>
<comment type="caution">
    <text evidence="2">The sequence shown here is derived from an EMBL/GenBank/DDBJ whole genome shotgun (WGS) entry which is preliminary data.</text>
</comment>
<name>A0AAW0LHM0_QUESU</name>
<dbReference type="EMBL" id="PKMF04000097">
    <property type="protein sequence ID" value="KAK7850690.1"/>
    <property type="molecule type" value="Genomic_DNA"/>
</dbReference>
<keyword evidence="3" id="KW-1185">Reference proteome</keyword>
<sequence length="149" mass="16564">EILLSSLQSSVSISLVILVWITTIIIINHVGSANTSTVAKPQSPPLAQEAKALNQTLWWWWNEETTSNLCKWDGIISNDGGSVIEINLNDKEPYEAVIFSSFPNLVRFKLAGMWLYGSIPPEIGSVSKLTYLGIVFQVNYLCHLQNSLN</sequence>
<dbReference type="Gene3D" id="3.80.10.10">
    <property type="entry name" value="Ribonuclease Inhibitor"/>
    <property type="match status" value="1"/>
</dbReference>
<keyword evidence="1" id="KW-1133">Transmembrane helix</keyword>
<keyword evidence="1" id="KW-0472">Membrane</keyword>
<feature type="non-terminal residue" evidence="2">
    <location>
        <position position="1"/>
    </location>
</feature>
<protein>
    <submittedName>
        <fullName evidence="2">Uncharacterized protein</fullName>
    </submittedName>
</protein>
<dbReference type="AlphaFoldDB" id="A0AAW0LHM0"/>